<organism evidence="5 6">
    <name type="scientific">Labilithrix luteola</name>
    <dbReference type="NCBI Taxonomy" id="1391654"/>
    <lineage>
        <taxon>Bacteria</taxon>
        <taxon>Pseudomonadati</taxon>
        <taxon>Myxococcota</taxon>
        <taxon>Polyangia</taxon>
        <taxon>Polyangiales</taxon>
        <taxon>Labilitrichaceae</taxon>
        <taxon>Labilithrix</taxon>
    </lineage>
</organism>
<dbReference type="FunFam" id="1.10.1200.10:FF:000005">
    <property type="entry name" value="Nonribosomal peptide synthetase 1"/>
    <property type="match status" value="1"/>
</dbReference>
<dbReference type="InterPro" id="IPR036736">
    <property type="entry name" value="ACP-like_sf"/>
</dbReference>
<dbReference type="FunFam" id="3.40.50.980:FF:000001">
    <property type="entry name" value="Non-ribosomal peptide synthetase"/>
    <property type="match status" value="1"/>
</dbReference>
<dbReference type="Pfam" id="PF00668">
    <property type="entry name" value="Condensation"/>
    <property type="match status" value="1"/>
</dbReference>
<dbReference type="InterPro" id="IPR025110">
    <property type="entry name" value="AMP-bd_C"/>
</dbReference>
<dbReference type="SUPFAM" id="SSF47336">
    <property type="entry name" value="ACP-like"/>
    <property type="match status" value="1"/>
</dbReference>
<dbReference type="GO" id="GO:0031177">
    <property type="term" value="F:phosphopantetheine binding"/>
    <property type="evidence" value="ECO:0007669"/>
    <property type="project" value="InterPro"/>
</dbReference>
<dbReference type="FunFam" id="3.40.50.12780:FF:000012">
    <property type="entry name" value="Non-ribosomal peptide synthetase"/>
    <property type="match status" value="1"/>
</dbReference>
<protein>
    <submittedName>
        <fullName evidence="5">Peptide synthetase</fullName>
    </submittedName>
</protein>
<dbReference type="Proteomes" id="UP000064967">
    <property type="component" value="Chromosome"/>
</dbReference>
<dbReference type="Gene3D" id="1.10.1200.10">
    <property type="entry name" value="ACP-like"/>
    <property type="match status" value="1"/>
</dbReference>
<dbReference type="SUPFAM" id="SSF51735">
    <property type="entry name" value="NAD(P)-binding Rossmann-fold domains"/>
    <property type="match status" value="1"/>
</dbReference>
<name>A0A0K1PJ93_9BACT</name>
<dbReference type="Gene3D" id="2.30.38.10">
    <property type="entry name" value="Luciferase, Domain 3"/>
    <property type="match status" value="1"/>
</dbReference>
<dbReference type="InterPro" id="IPR000873">
    <property type="entry name" value="AMP-dep_synth/lig_dom"/>
</dbReference>
<dbReference type="SUPFAM" id="SSF52777">
    <property type="entry name" value="CoA-dependent acyltransferases"/>
    <property type="match status" value="1"/>
</dbReference>
<dbReference type="Gene3D" id="3.30.300.30">
    <property type="match status" value="1"/>
</dbReference>
<evidence type="ECO:0000313" key="5">
    <source>
        <dbReference type="EMBL" id="AKU93613.1"/>
    </source>
</evidence>
<dbReference type="PANTHER" id="PTHR44845">
    <property type="entry name" value="CARRIER DOMAIN-CONTAINING PROTEIN"/>
    <property type="match status" value="1"/>
</dbReference>
<dbReference type="PANTHER" id="PTHR44845:SF6">
    <property type="entry name" value="BETA-ALANINE-ACTIVATING ENZYME"/>
    <property type="match status" value="1"/>
</dbReference>
<dbReference type="EMBL" id="CP012333">
    <property type="protein sequence ID" value="AKU93613.1"/>
    <property type="molecule type" value="Genomic_DNA"/>
</dbReference>
<accession>A0A0K1PJ93</accession>
<dbReference type="InterPro" id="IPR010080">
    <property type="entry name" value="Thioester_reductase-like_dom"/>
</dbReference>
<reference evidence="5 6" key="1">
    <citation type="submission" date="2015-08" db="EMBL/GenBank/DDBJ databases">
        <authorList>
            <person name="Babu N.S."/>
            <person name="Beckwith C.J."/>
            <person name="Beseler K.G."/>
            <person name="Brison A."/>
            <person name="Carone J.V."/>
            <person name="Caskin T.P."/>
            <person name="Diamond M."/>
            <person name="Durham M.E."/>
            <person name="Foxe J.M."/>
            <person name="Go M."/>
            <person name="Henderson B.A."/>
            <person name="Jones I.B."/>
            <person name="McGettigan J.A."/>
            <person name="Micheletti S.J."/>
            <person name="Nasrallah M.E."/>
            <person name="Ortiz D."/>
            <person name="Piller C.R."/>
            <person name="Privatt S.R."/>
            <person name="Schneider S.L."/>
            <person name="Sharp S."/>
            <person name="Smith T.C."/>
            <person name="Stanton J.D."/>
            <person name="Ullery H.E."/>
            <person name="Wilson R.J."/>
            <person name="Serrano M.G."/>
            <person name="Buck G."/>
            <person name="Lee V."/>
            <person name="Wang Y."/>
            <person name="Carvalho R."/>
            <person name="Voegtly L."/>
            <person name="Shi R."/>
            <person name="Duckworth R."/>
            <person name="Johnson A."/>
            <person name="Loviza R."/>
            <person name="Walstead R."/>
            <person name="Shah Z."/>
            <person name="Kiflezghi M."/>
            <person name="Wade K."/>
            <person name="Ball S.L."/>
            <person name="Bradley K.W."/>
            <person name="Asai D.J."/>
            <person name="Bowman C.A."/>
            <person name="Russell D.A."/>
            <person name="Pope W.H."/>
            <person name="Jacobs-Sera D."/>
            <person name="Hendrix R.W."/>
            <person name="Hatfull G.F."/>
        </authorList>
    </citation>
    <scope>NUCLEOTIDE SEQUENCE [LARGE SCALE GENOMIC DNA]</scope>
    <source>
        <strain evidence="5 6">DSM 27648</strain>
    </source>
</reference>
<evidence type="ECO:0000313" key="6">
    <source>
        <dbReference type="Proteomes" id="UP000064967"/>
    </source>
</evidence>
<dbReference type="PROSITE" id="PS00455">
    <property type="entry name" value="AMP_BINDING"/>
    <property type="match status" value="1"/>
</dbReference>
<gene>
    <name evidence="5" type="ORF">AKJ09_00277</name>
</gene>
<dbReference type="InterPro" id="IPR020806">
    <property type="entry name" value="PKS_PP-bd"/>
</dbReference>
<dbReference type="InterPro" id="IPR020845">
    <property type="entry name" value="AMP-binding_CS"/>
</dbReference>
<dbReference type="NCBIfam" id="TIGR01746">
    <property type="entry name" value="Thioester-redct"/>
    <property type="match status" value="1"/>
</dbReference>
<dbReference type="CDD" id="cd05235">
    <property type="entry name" value="SDR_e1"/>
    <property type="match status" value="1"/>
</dbReference>
<dbReference type="Gene3D" id="3.40.50.720">
    <property type="entry name" value="NAD(P)-binding Rossmann-like Domain"/>
    <property type="match status" value="1"/>
</dbReference>
<evidence type="ECO:0000256" key="1">
    <source>
        <dbReference type="ARBA" id="ARBA00001957"/>
    </source>
</evidence>
<dbReference type="AlphaFoldDB" id="A0A0K1PJ93"/>
<dbReference type="SMART" id="SM00823">
    <property type="entry name" value="PKS_PP"/>
    <property type="match status" value="1"/>
</dbReference>
<dbReference type="PROSITE" id="PS50075">
    <property type="entry name" value="CARRIER"/>
    <property type="match status" value="1"/>
</dbReference>
<dbReference type="Pfam" id="PF00550">
    <property type="entry name" value="PP-binding"/>
    <property type="match status" value="1"/>
</dbReference>
<comment type="cofactor">
    <cofactor evidence="1">
        <name>pantetheine 4'-phosphate</name>
        <dbReference type="ChEBI" id="CHEBI:47942"/>
    </cofactor>
</comment>
<dbReference type="FunFam" id="2.30.38.10:FF:000001">
    <property type="entry name" value="Non-ribosomal peptide synthetase PvdI"/>
    <property type="match status" value="1"/>
</dbReference>
<dbReference type="SUPFAM" id="SSF56801">
    <property type="entry name" value="Acetyl-CoA synthetase-like"/>
    <property type="match status" value="1"/>
</dbReference>
<evidence type="ECO:0000256" key="2">
    <source>
        <dbReference type="ARBA" id="ARBA00022450"/>
    </source>
</evidence>
<dbReference type="GO" id="GO:0003824">
    <property type="term" value="F:catalytic activity"/>
    <property type="evidence" value="ECO:0007669"/>
    <property type="project" value="InterPro"/>
</dbReference>
<dbReference type="InterPro" id="IPR045851">
    <property type="entry name" value="AMP-bd_C_sf"/>
</dbReference>
<dbReference type="InterPro" id="IPR010071">
    <property type="entry name" value="AA_adenyl_dom"/>
</dbReference>
<dbReference type="Pfam" id="PF07993">
    <property type="entry name" value="NAD_binding_4"/>
    <property type="match status" value="1"/>
</dbReference>
<sequence>MAHPRPATQSALRGSYDFRIDTALTDALRALGVAHEATLSMVLTAGFAALLHRYTRQDDLVVGLSTPTSAGNVLPVRLHLGDRPRFLELLRRVRAVSLEAALHDAPFERIVEALGVERAAGHHPLVQLAVAQEPAGGQSHAAAHSGLDLVVGYADTPEALLGRIDYASDLFDGATIERLFHHFVALLSAATKTPDCEVEALDMLTPADLRQLTDWNHTSGPSPTAPTFHELFAAQASRAPDRIAVTEPSGQSLTYGELDARANRLAHHLRDMGVGPEVLVAVCMDRSSDLIVALLGVLKAGGAYLPLDPTYPASRLAFMVSDAAPKTLVTQAHLEGLLSGIPNVVRVDADADAIAQKPATAPENTTGPRNLAYVIYTSGSTGQPKGAMTEHRNLVHLAEAQRIALGMTENARVLQFSALSFDAGIWELATTLTVGATLCLLPPGRAPLGPDLGRLIQSQLISFITLIPSILPDIPLDLLSSVDTLIVAGEACSAELVERFGKGRRFVNAYGPTECTVCATLAVCTPGGTPPIGRPLANVRVHVLDENRNLVPVGVVGELYIGGAGVGRGYLNRPDLTAERFHTDAFEPKEPEARMYRSGDLVRWRPDGNLEFLGRADAQVKIRGFRIELGEVESAIREHTDVADVAVIARSDGAGGSRRLVAYVVPNAKTSMEEQAADGKALPTTLRSALLARLPNYMVPAEIVCLKALPLAPSGKVDRAALANIPLERTEPEEVKDPPRNALERDLARIWAAVLKVPSVGIHDDFFELGGDSIMVPSLMLRVVEAIGFELPMHIVFEAPTVARLAALIEGRRGASQTEDLCYSPELVLAEEAALAPEITGRSVTGGDRSEPSQILLTGATGFVGAYLLHELLSTTTAKIHCLVRARDAADAMRRLRESLAAYSLPTDALSTRVLPVLGELAAERLGLGDATFDHLASTIDTIYHNGAKVDHVRGYAAMKPANVRGTHEILRLASQGRRKPVHFISSLATVHPFRHKDAGVVRENTPAGPLEMLPNGYMQSKCVAEHMVAEAMARGIPATIYRLGAIAGHSESGDCNPDDYTYSAIRSMMQLGFADNLDIDLRLTPVDFAARAIVGLSRWRGAHGATLHITNSRPIFWLELIGLVKEYGYAVETVSYEDTMSGLLDAARKGIDTPMLAFLPFHLQREPGTSRYLLEDYYAPVRWDCEQAITGLTEMGVAPAPEPRRLALSYLDYLVRHGHVPPPTRTNER</sequence>
<dbReference type="InterPro" id="IPR013120">
    <property type="entry name" value="FAR_NAD-bd"/>
</dbReference>
<keyword evidence="3" id="KW-0597">Phosphoprotein</keyword>
<dbReference type="PATRIC" id="fig|1391654.3.peg.293"/>
<dbReference type="Pfam" id="PF00501">
    <property type="entry name" value="AMP-binding"/>
    <property type="match status" value="1"/>
</dbReference>
<keyword evidence="2" id="KW-0596">Phosphopantetheine</keyword>
<keyword evidence="6" id="KW-1185">Reference proteome</keyword>
<proteinExistence type="predicted"/>
<dbReference type="CDD" id="cd05930">
    <property type="entry name" value="A_NRPS"/>
    <property type="match status" value="1"/>
</dbReference>
<dbReference type="Gene3D" id="3.40.50.980">
    <property type="match status" value="2"/>
</dbReference>
<feature type="domain" description="Carrier" evidence="4">
    <location>
        <begin position="738"/>
        <end position="813"/>
    </location>
</feature>
<dbReference type="InterPro" id="IPR001242">
    <property type="entry name" value="Condensation_dom"/>
</dbReference>
<dbReference type="InterPro" id="IPR036291">
    <property type="entry name" value="NAD(P)-bd_dom_sf"/>
</dbReference>
<dbReference type="STRING" id="1391654.AKJ09_00277"/>
<dbReference type="PIRSF" id="PIRSF001617">
    <property type="entry name" value="Alpha-AR"/>
    <property type="match status" value="1"/>
</dbReference>
<dbReference type="Pfam" id="PF13193">
    <property type="entry name" value="AMP-binding_C"/>
    <property type="match status" value="1"/>
</dbReference>
<evidence type="ECO:0000256" key="3">
    <source>
        <dbReference type="ARBA" id="ARBA00022553"/>
    </source>
</evidence>
<dbReference type="KEGG" id="llu:AKJ09_00277"/>
<dbReference type="NCBIfam" id="TIGR01733">
    <property type="entry name" value="AA-adenyl-dom"/>
    <property type="match status" value="1"/>
</dbReference>
<evidence type="ECO:0000259" key="4">
    <source>
        <dbReference type="PROSITE" id="PS50075"/>
    </source>
</evidence>
<dbReference type="InterPro" id="IPR009081">
    <property type="entry name" value="PP-bd_ACP"/>
</dbReference>
<dbReference type="Gene3D" id="3.30.559.30">
    <property type="entry name" value="Nonribosomal peptide synthetase, condensation domain"/>
    <property type="match status" value="1"/>
</dbReference>